<reference evidence="2" key="1">
    <citation type="submission" date="2020-07" db="EMBL/GenBank/DDBJ databases">
        <title>Multicomponent nature underlies the extraordinary mechanical properties of spider dragline silk.</title>
        <authorList>
            <person name="Kono N."/>
            <person name="Nakamura H."/>
            <person name="Mori M."/>
            <person name="Yoshida Y."/>
            <person name="Ohtoshi R."/>
            <person name="Malay A.D."/>
            <person name="Moran D.A.P."/>
            <person name="Tomita M."/>
            <person name="Numata K."/>
            <person name="Arakawa K."/>
        </authorList>
    </citation>
    <scope>NUCLEOTIDE SEQUENCE</scope>
</reference>
<evidence type="ECO:0000313" key="3">
    <source>
        <dbReference type="Proteomes" id="UP000887116"/>
    </source>
</evidence>
<protein>
    <submittedName>
        <fullName evidence="2">NFX1-type zinc finger-containing protein 1</fullName>
    </submittedName>
</protein>
<dbReference type="GO" id="GO:0031048">
    <property type="term" value="P:regulatory ncRNA-mediated heterochromatin formation"/>
    <property type="evidence" value="ECO:0007669"/>
    <property type="project" value="TreeGrafter"/>
</dbReference>
<dbReference type="SUPFAM" id="SSF52540">
    <property type="entry name" value="P-loop containing nucleoside triphosphate hydrolases"/>
    <property type="match status" value="1"/>
</dbReference>
<sequence>MSEEHFKLLKYMWSLQDDGFIIHDWLGIRVRDEYQNSGAIPVNLEKGEIEMRLENSVAANESISKLMMRKMTKVMQKKISGYYHFLSDGNYTNLVECFIDKLQKKVFDMQIRLRKEFEKLNEVQTEIDLHICSQACVVGYEPSQITVLTTYSGQLFALKKLVGDGLLKSVRFTVVDNYQGEENDIILISFVRSNEEGDIGFLKVSNRVCVALSRAKKALYCIGNFELLKAKSPLWRNIVSVLQNNQAIGNSLQLSCQNHPMVSNIVASDKDFDNVPEGGCSYSCEFRLSCGHQCSLMCHPYDKEHETIKCHKPCSKTCPYGHSCKKLCSETCGPCTELVDKTLRSCGHTIQVQCHRKDLSKIPCTEPCKKILVCGHTCSRTCSTSCTIECLTKVDIISPICKHEFVVMNVKLLVPVVVHLVKDLVKISAFIVNALKNVVNLVTNVLNLVGGPVLIKNVHNFVGKSVIVKHVMNHVLKYLSASIPVLDYVENLVQKNVEYATKRSKGSIFGMEDEDDARFVSLEDCGHIIEVTCLTQWMRLSTEGKREIQMKACPKCKMVIRRNLRFGNIVKSCLADIEKVKKITYGDVKEI</sequence>
<dbReference type="EMBL" id="BMAO01013845">
    <property type="protein sequence ID" value="GFQ91310.1"/>
    <property type="molecule type" value="Genomic_DNA"/>
</dbReference>
<dbReference type="InterPro" id="IPR045055">
    <property type="entry name" value="DNA2/NAM7-like"/>
</dbReference>
<gene>
    <name evidence="2" type="primary">Znfx1</name>
    <name evidence="2" type="ORF">TNCT_141771</name>
</gene>
<dbReference type="PANTHER" id="PTHR10887">
    <property type="entry name" value="DNA2/NAM7 HELICASE FAMILY"/>
    <property type="match status" value="1"/>
</dbReference>
<dbReference type="PANTHER" id="PTHR10887:SF341">
    <property type="entry name" value="NFX1-TYPE ZINC FINGER-CONTAINING PROTEIN 1"/>
    <property type="match status" value="1"/>
</dbReference>
<dbReference type="SUPFAM" id="SSF57850">
    <property type="entry name" value="RING/U-box"/>
    <property type="match status" value="1"/>
</dbReference>
<dbReference type="GO" id="GO:0031380">
    <property type="term" value="C:nuclear RNA-directed RNA polymerase complex"/>
    <property type="evidence" value="ECO:0007669"/>
    <property type="project" value="TreeGrafter"/>
</dbReference>
<dbReference type="InterPro" id="IPR041679">
    <property type="entry name" value="DNA2/NAM7-like_C"/>
</dbReference>
<evidence type="ECO:0000313" key="2">
    <source>
        <dbReference type="EMBL" id="GFQ91310.1"/>
    </source>
</evidence>
<dbReference type="AlphaFoldDB" id="A0A8X6KYM3"/>
<comment type="caution">
    <text evidence="2">The sequence shown here is derived from an EMBL/GenBank/DDBJ whole genome shotgun (WGS) entry which is preliminary data.</text>
</comment>
<name>A0A8X6KYM3_TRICU</name>
<dbReference type="InterPro" id="IPR027417">
    <property type="entry name" value="P-loop_NTPase"/>
</dbReference>
<feature type="domain" description="DNA2/NAM7 helicase-like C-terminal" evidence="1">
    <location>
        <begin position="116"/>
        <end position="224"/>
    </location>
</feature>
<evidence type="ECO:0000259" key="1">
    <source>
        <dbReference type="Pfam" id="PF13087"/>
    </source>
</evidence>
<dbReference type="Pfam" id="PF13087">
    <property type="entry name" value="AAA_12"/>
    <property type="match status" value="1"/>
</dbReference>
<dbReference type="InterPro" id="IPR047187">
    <property type="entry name" value="SF1_C_Upf1"/>
</dbReference>
<proteinExistence type="predicted"/>
<keyword evidence="3" id="KW-1185">Reference proteome</keyword>
<dbReference type="CDD" id="cd18808">
    <property type="entry name" value="SF1_C_Upf1"/>
    <property type="match status" value="1"/>
</dbReference>
<dbReference type="Gene3D" id="3.40.50.300">
    <property type="entry name" value="P-loop containing nucleotide triphosphate hydrolases"/>
    <property type="match status" value="1"/>
</dbReference>
<organism evidence="2 3">
    <name type="scientific">Trichonephila clavata</name>
    <name type="common">Joro spider</name>
    <name type="synonym">Nephila clavata</name>
    <dbReference type="NCBI Taxonomy" id="2740835"/>
    <lineage>
        <taxon>Eukaryota</taxon>
        <taxon>Metazoa</taxon>
        <taxon>Ecdysozoa</taxon>
        <taxon>Arthropoda</taxon>
        <taxon>Chelicerata</taxon>
        <taxon>Arachnida</taxon>
        <taxon>Araneae</taxon>
        <taxon>Araneomorphae</taxon>
        <taxon>Entelegynae</taxon>
        <taxon>Araneoidea</taxon>
        <taxon>Nephilidae</taxon>
        <taxon>Trichonephila</taxon>
    </lineage>
</organism>
<accession>A0A8X6KYM3</accession>
<dbReference type="OrthoDB" id="6429945at2759"/>
<dbReference type="Proteomes" id="UP000887116">
    <property type="component" value="Unassembled WGS sequence"/>
</dbReference>